<proteinExistence type="predicted"/>
<reference evidence="2 3" key="1">
    <citation type="submission" date="2019-07" db="EMBL/GenBank/DDBJ databases">
        <title>Whole genome shotgun sequence of Rhodospirillum oryzae NBRC 107573.</title>
        <authorList>
            <person name="Hosoyama A."/>
            <person name="Uohara A."/>
            <person name="Ohji S."/>
            <person name="Ichikawa N."/>
        </authorList>
    </citation>
    <scope>NUCLEOTIDE SEQUENCE [LARGE SCALE GENOMIC DNA]</scope>
    <source>
        <strain evidence="2 3">NBRC 107573</strain>
    </source>
</reference>
<feature type="chain" id="PRO_5021810338" evidence="1">
    <location>
        <begin position="28"/>
        <end position="326"/>
    </location>
</feature>
<evidence type="ECO:0000313" key="2">
    <source>
        <dbReference type="EMBL" id="GEO81488.1"/>
    </source>
</evidence>
<dbReference type="AlphaFoldDB" id="A0A512H7T5"/>
<evidence type="ECO:0000256" key="1">
    <source>
        <dbReference type="SAM" id="SignalP"/>
    </source>
</evidence>
<gene>
    <name evidence="2" type="ORF">ROR02_16190</name>
</gene>
<sequence length="326" mass="34033">MRLIAPIAAALGLAVTATTLPLDPVHAADQTRHVAITQIVEHPALDAARQGIQDALSEDGWVVGDNLEWTYESAQGSVSTASQIAKKFVGLAPDVIVAIATPSAQTAAAVAGSIPVVFSAVTDPVGAKLVRSMEEPGGPITGTSDMLPLDRHLAMIRSIMPGAKRLGVMYNSGEANSVTLVARLKELAGAAGFTIVESTAPRSSDVLDAARFLVGKVDAIYVPTDNTVISSLEAVLKVGIDNKIPVFTGDTASVERGSVAAVGFDYHDLGLQTGHIVSRILAGTDPRTIPVETVQKNDLYINLGMAERMGLTLPEDMIKNAAVVIR</sequence>
<keyword evidence="1" id="KW-0732">Signal</keyword>
<dbReference type="OrthoDB" id="9776955at2"/>
<protein>
    <submittedName>
        <fullName evidence="2">ABC transporter substrate-binding protein</fullName>
    </submittedName>
</protein>
<organism evidence="2 3">
    <name type="scientific">Pararhodospirillum oryzae</name>
    <dbReference type="NCBI Taxonomy" id="478448"/>
    <lineage>
        <taxon>Bacteria</taxon>
        <taxon>Pseudomonadati</taxon>
        <taxon>Pseudomonadota</taxon>
        <taxon>Alphaproteobacteria</taxon>
        <taxon>Rhodospirillales</taxon>
        <taxon>Rhodospirillaceae</taxon>
        <taxon>Pararhodospirillum</taxon>
    </lineage>
</organism>
<dbReference type="EMBL" id="BJZO01000038">
    <property type="protein sequence ID" value="GEO81488.1"/>
    <property type="molecule type" value="Genomic_DNA"/>
</dbReference>
<keyword evidence="3" id="KW-1185">Reference proteome</keyword>
<dbReference type="PANTHER" id="PTHR35271:SF1">
    <property type="entry name" value="ABC TRANSPORTER, SUBSTRATE-BINDING LIPOPROTEIN"/>
    <property type="match status" value="1"/>
</dbReference>
<dbReference type="RefSeq" id="WP_147163522.1">
    <property type="nucleotide sequence ID" value="NZ_BJZO01000038.1"/>
</dbReference>
<dbReference type="CDD" id="cd06325">
    <property type="entry name" value="PBP1_ABC_unchar_transporter"/>
    <property type="match status" value="1"/>
</dbReference>
<feature type="signal peptide" evidence="1">
    <location>
        <begin position="1"/>
        <end position="27"/>
    </location>
</feature>
<comment type="caution">
    <text evidence="2">The sequence shown here is derived from an EMBL/GenBank/DDBJ whole genome shotgun (WGS) entry which is preliminary data.</text>
</comment>
<dbReference type="SUPFAM" id="SSF53822">
    <property type="entry name" value="Periplasmic binding protein-like I"/>
    <property type="match status" value="1"/>
</dbReference>
<dbReference type="Pfam" id="PF04392">
    <property type="entry name" value="ABC_sub_bind"/>
    <property type="match status" value="1"/>
</dbReference>
<dbReference type="Proteomes" id="UP000321567">
    <property type="component" value="Unassembled WGS sequence"/>
</dbReference>
<dbReference type="Gene3D" id="3.40.50.2300">
    <property type="match status" value="2"/>
</dbReference>
<dbReference type="InterPro" id="IPR028082">
    <property type="entry name" value="Peripla_BP_I"/>
</dbReference>
<dbReference type="InterPro" id="IPR007487">
    <property type="entry name" value="ABC_transpt-TYRBP-like"/>
</dbReference>
<evidence type="ECO:0000313" key="3">
    <source>
        <dbReference type="Proteomes" id="UP000321567"/>
    </source>
</evidence>
<name>A0A512H7T5_9PROT</name>
<accession>A0A512H7T5</accession>
<dbReference type="PANTHER" id="PTHR35271">
    <property type="entry name" value="ABC TRANSPORTER, SUBSTRATE-BINDING LIPOPROTEIN-RELATED"/>
    <property type="match status" value="1"/>
</dbReference>